<comment type="caution">
    <text evidence="4">The sequence shown here is derived from an EMBL/GenBank/DDBJ whole genome shotgun (WGS) entry which is preliminary data.</text>
</comment>
<dbReference type="InterPro" id="IPR001789">
    <property type="entry name" value="Sig_transdc_resp-reg_receiver"/>
</dbReference>
<reference evidence="5" key="1">
    <citation type="journal article" date="2019" name="Int. J. Syst. Evol. Microbiol.">
        <title>The Global Catalogue of Microorganisms (GCM) 10K type strain sequencing project: providing services to taxonomists for standard genome sequencing and annotation.</title>
        <authorList>
            <consortium name="The Broad Institute Genomics Platform"/>
            <consortium name="The Broad Institute Genome Sequencing Center for Infectious Disease"/>
            <person name="Wu L."/>
            <person name="Ma J."/>
        </authorList>
    </citation>
    <scope>NUCLEOTIDE SEQUENCE [LARGE SCALE GENOMIC DNA]</scope>
    <source>
        <strain evidence="5">CGMCC 1.13587</strain>
    </source>
</reference>
<keyword evidence="5" id="KW-1185">Reference proteome</keyword>
<dbReference type="PANTHER" id="PTHR44591">
    <property type="entry name" value="STRESS RESPONSE REGULATOR PROTEIN 1"/>
    <property type="match status" value="1"/>
</dbReference>
<dbReference type="InterPro" id="IPR050595">
    <property type="entry name" value="Bact_response_regulator"/>
</dbReference>
<dbReference type="InterPro" id="IPR011006">
    <property type="entry name" value="CheY-like_superfamily"/>
</dbReference>
<dbReference type="SMART" id="SM00448">
    <property type="entry name" value="REC"/>
    <property type="match status" value="1"/>
</dbReference>
<dbReference type="PANTHER" id="PTHR44591:SF3">
    <property type="entry name" value="RESPONSE REGULATORY DOMAIN-CONTAINING PROTEIN"/>
    <property type="match status" value="1"/>
</dbReference>
<evidence type="ECO:0000313" key="5">
    <source>
        <dbReference type="Proteomes" id="UP001596111"/>
    </source>
</evidence>
<dbReference type="Proteomes" id="UP001596111">
    <property type="component" value="Unassembled WGS sequence"/>
</dbReference>
<protein>
    <submittedName>
        <fullName evidence="4">Response regulator</fullName>
    </submittedName>
</protein>
<name>A0ABW0SSP5_9GAMM</name>
<keyword evidence="1 2" id="KW-0597">Phosphoprotein</keyword>
<dbReference type="Pfam" id="PF00072">
    <property type="entry name" value="Response_reg"/>
    <property type="match status" value="1"/>
</dbReference>
<feature type="modified residue" description="4-aspartylphosphate" evidence="2">
    <location>
        <position position="60"/>
    </location>
</feature>
<evidence type="ECO:0000256" key="1">
    <source>
        <dbReference type="ARBA" id="ARBA00022553"/>
    </source>
</evidence>
<evidence type="ECO:0000313" key="4">
    <source>
        <dbReference type="EMBL" id="MFC5580046.1"/>
    </source>
</evidence>
<dbReference type="SUPFAM" id="SSF52172">
    <property type="entry name" value="CheY-like"/>
    <property type="match status" value="1"/>
</dbReference>
<proteinExistence type="predicted"/>
<dbReference type="RefSeq" id="WP_377324182.1">
    <property type="nucleotide sequence ID" value="NZ_JBHSNG010000002.1"/>
</dbReference>
<organism evidence="4 5">
    <name type="scientific">Rhodanobacter terrae</name>
    <dbReference type="NCBI Taxonomy" id="418647"/>
    <lineage>
        <taxon>Bacteria</taxon>
        <taxon>Pseudomonadati</taxon>
        <taxon>Pseudomonadota</taxon>
        <taxon>Gammaproteobacteria</taxon>
        <taxon>Lysobacterales</taxon>
        <taxon>Rhodanobacteraceae</taxon>
        <taxon>Rhodanobacter</taxon>
    </lineage>
</organism>
<evidence type="ECO:0000259" key="3">
    <source>
        <dbReference type="PROSITE" id="PS50110"/>
    </source>
</evidence>
<feature type="domain" description="Response regulatory" evidence="3">
    <location>
        <begin position="10"/>
        <end position="120"/>
    </location>
</feature>
<dbReference type="EMBL" id="JBHSNG010000002">
    <property type="protein sequence ID" value="MFC5580046.1"/>
    <property type="molecule type" value="Genomic_DNA"/>
</dbReference>
<accession>A0ABW0SSP5</accession>
<sequence>MNAPFPKWPQIMVVEDDMLVSAALEIALESKHCRVLGPVATLEDAHALLDASNPDFALIDYRLAATTTEDLLASLDARHIPTCVLTGARASELPQAYAQCAVLQKPFRLDALLDALRQVRPG</sequence>
<gene>
    <name evidence="4" type="ORF">ACFPPB_02780</name>
</gene>
<evidence type="ECO:0000256" key="2">
    <source>
        <dbReference type="PROSITE-ProRule" id="PRU00169"/>
    </source>
</evidence>
<dbReference type="PROSITE" id="PS50110">
    <property type="entry name" value="RESPONSE_REGULATORY"/>
    <property type="match status" value="1"/>
</dbReference>
<dbReference type="Gene3D" id="3.40.50.2300">
    <property type="match status" value="1"/>
</dbReference>